<dbReference type="Proteomes" id="UP000516072">
    <property type="component" value="Chromosome"/>
</dbReference>
<dbReference type="InterPro" id="IPR021153">
    <property type="entry name" value="HrcA_C"/>
</dbReference>
<dbReference type="InterPro" id="IPR036390">
    <property type="entry name" value="WH_DNA-bd_sf"/>
</dbReference>
<dbReference type="GO" id="GO:0003677">
    <property type="term" value="F:DNA binding"/>
    <property type="evidence" value="ECO:0007669"/>
    <property type="project" value="InterPro"/>
</dbReference>
<dbReference type="PANTHER" id="PTHR34824:SF1">
    <property type="entry name" value="HEAT-INDUCIBLE TRANSCRIPTION REPRESSOR HRCA"/>
    <property type="match status" value="1"/>
</dbReference>
<evidence type="ECO:0000313" key="8">
    <source>
        <dbReference type="Proteomes" id="UP000516072"/>
    </source>
</evidence>
<dbReference type="GO" id="GO:0045892">
    <property type="term" value="P:negative regulation of DNA-templated transcription"/>
    <property type="evidence" value="ECO:0007669"/>
    <property type="project" value="UniProtKB-UniRule"/>
</dbReference>
<accession>A0A7G1Q7S4</accession>
<keyword evidence="1 5" id="KW-0678">Repressor</keyword>
<evidence type="ECO:0000256" key="4">
    <source>
        <dbReference type="ARBA" id="ARBA00023163"/>
    </source>
</evidence>
<proteinExistence type="inferred from homology"/>
<dbReference type="Gene3D" id="1.10.10.10">
    <property type="entry name" value="Winged helix-like DNA-binding domain superfamily/Winged helix DNA-binding domain"/>
    <property type="match status" value="1"/>
</dbReference>
<organism evidence="7 8">
    <name type="scientific">Candidatus Nitrosacidococcus tergens</name>
    <dbReference type="NCBI Taxonomy" id="553981"/>
    <lineage>
        <taxon>Bacteria</taxon>
        <taxon>Pseudomonadati</taxon>
        <taxon>Pseudomonadota</taxon>
        <taxon>Gammaproteobacteria</taxon>
        <taxon>Chromatiales</taxon>
        <taxon>Chromatiaceae</taxon>
        <taxon>Candidatus Nitrosacidococcus</taxon>
    </lineage>
</organism>
<dbReference type="KEGG" id="ntg:NSCAC_0204"/>
<evidence type="ECO:0000256" key="5">
    <source>
        <dbReference type="HAMAP-Rule" id="MF_00081"/>
    </source>
</evidence>
<evidence type="ECO:0000259" key="6">
    <source>
        <dbReference type="Pfam" id="PF01628"/>
    </source>
</evidence>
<dbReference type="PANTHER" id="PTHR34824">
    <property type="entry name" value="HEAT-INDUCIBLE TRANSCRIPTION REPRESSOR HRCA"/>
    <property type="match status" value="1"/>
</dbReference>
<comment type="similarity">
    <text evidence="5">Belongs to the HrcA family.</text>
</comment>
<gene>
    <name evidence="5 7" type="primary">hrcA</name>
    <name evidence="7" type="ORF">NSCAC_0204</name>
</gene>
<dbReference type="SUPFAM" id="SSF55781">
    <property type="entry name" value="GAF domain-like"/>
    <property type="match status" value="1"/>
</dbReference>
<evidence type="ECO:0000256" key="2">
    <source>
        <dbReference type="ARBA" id="ARBA00023015"/>
    </source>
</evidence>
<dbReference type="PIRSF" id="PIRSF005485">
    <property type="entry name" value="HrcA"/>
    <property type="match status" value="1"/>
</dbReference>
<dbReference type="InterPro" id="IPR036388">
    <property type="entry name" value="WH-like_DNA-bd_sf"/>
</dbReference>
<dbReference type="Pfam" id="PF01628">
    <property type="entry name" value="HrcA"/>
    <property type="match status" value="1"/>
</dbReference>
<comment type="function">
    <text evidence="5">Negative regulator of class I heat shock genes (grpE-dnaK-dnaJ and groELS operons). Prevents heat-shock induction of these operons.</text>
</comment>
<dbReference type="RefSeq" id="WP_197744586.1">
    <property type="nucleotide sequence ID" value="NZ_LR778175.1"/>
</dbReference>
<evidence type="ECO:0000256" key="1">
    <source>
        <dbReference type="ARBA" id="ARBA00022491"/>
    </source>
</evidence>
<dbReference type="InterPro" id="IPR029016">
    <property type="entry name" value="GAF-like_dom_sf"/>
</dbReference>
<dbReference type="EMBL" id="LR778175">
    <property type="protein sequence ID" value="CAB1274507.1"/>
    <property type="molecule type" value="Genomic_DNA"/>
</dbReference>
<dbReference type="AlphaFoldDB" id="A0A7G1Q7S4"/>
<dbReference type="InterPro" id="IPR023120">
    <property type="entry name" value="WHTH_transcript_rep_HrcA_IDD"/>
</dbReference>
<name>A0A7G1Q7S4_9GAMM</name>
<dbReference type="Gene3D" id="3.30.390.60">
    <property type="entry name" value="Heat-inducible transcription repressor hrca homolog, domain 3"/>
    <property type="match status" value="1"/>
</dbReference>
<keyword evidence="8" id="KW-1185">Reference proteome</keyword>
<dbReference type="HAMAP" id="MF_00081">
    <property type="entry name" value="HrcA"/>
    <property type="match status" value="1"/>
</dbReference>
<dbReference type="InterPro" id="IPR002571">
    <property type="entry name" value="HrcA"/>
</dbReference>
<keyword evidence="4 5" id="KW-0804">Transcription</keyword>
<dbReference type="Gene3D" id="3.30.450.40">
    <property type="match status" value="1"/>
</dbReference>
<sequence length="354" mass="39697">MLQLNHNNSTVVLNERSQYILKTIVECYIRDGEPIGSRMLSRESQLALSPATIRNTMADLEELEFVFSPHTSSGRIPTAKGYRFFIDSLLNPKTLSVDSVQILKTQLDANADPQSLLTIASQILSEISRFAGVVMVPRREYLTLSQIEFLPLSENRVLAVLVINEYEIQNRIIYVTKKYSISELQQAANYLNSIFKGKDLYAVRWHLIKEMAEVQENVDQIIHTAIEVANQVFSANQTKTEDCIVTGQTNLLDYIDFSDKERLRQLFNAFSEKQDILHLLDQCLNADGIQIFVGEESGYQVFNGCSVVTASYGGSKGAIGVLGIIGPIRMNYEQVIPLVDITAQLLGNALNQHS</sequence>
<dbReference type="SUPFAM" id="SSF46785">
    <property type="entry name" value="Winged helix' DNA-binding domain"/>
    <property type="match status" value="1"/>
</dbReference>
<feature type="domain" description="Heat-inducible transcription repressor HrcA C-terminal" evidence="6">
    <location>
        <begin position="115"/>
        <end position="336"/>
    </location>
</feature>
<dbReference type="NCBIfam" id="TIGR00331">
    <property type="entry name" value="hrcA"/>
    <property type="match status" value="1"/>
</dbReference>
<protein>
    <recommendedName>
        <fullName evidence="5">Heat-inducible transcription repressor HrcA</fullName>
    </recommendedName>
</protein>
<keyword evidence="3 5" id="KW-0346">Stress response</keyword>
<evidence type="ECO:0000256" key="3">
    <source>
        <dbReference type="ARBA" id="ARBA00023016"/>
    </source>
</evidence>
<keyword evidence="2 5" id="KW-0805">Transcription regulation</keyword>
<evidence type="ECO:0000313" key="7">
    <source>
        <dbReference type="EMBL" id="CAB1274507.1"/>
    </source>
</evidence>
<reference evidence="7 8" key="1">
    <citation type="submission" date="2020-03" db="EMBL/GenBank/DDBJ databases">
        <authorList>
            <person name="Picone N."/>
        </authorList>
    </citation>
    <scope>NUCLEOTIDE SEQUENCE [LARGE SCALE GENOMIC DNA]</scope>
    <source>
        <strain evidence="7">NSCAC1</strain>
    </source>
</reference>